<organism evidence="8 9">
    <name type="scientific">Crucibulum laeve</name>
    <dbReference type="NCBI Taxonomy" id="68775"/>
    <lineage>
        <taxon>Eukaryota</taxon>
        <taxon>Fungi</taxon>
        <taxon>Dikarya</taxon>
        <taxon>Basidiomycota</taxon>
        <taxon>Agaricomycotina</taxon>
        <taxon>Agaricomycetes</taxon>
        <taxon>Agaricomycetidae</taxon>
        <taxon>Agaricales</taxon>
        <taxon>Agaricineae</taxon>
        <taxon>Nidulariaceae</taxon>
        <taxon>Crucibulum</taxon>
    </lineage>
</organism>
<feature type="transmembrane region" description="Helical" evidence="6">
    <location>
        <begin position="70"/>
        <end position="89"/>
    </location>
</feature>
<reference evidence="8 9" key="1">
    <citation type="journal article" date="2019" name="Nat. Ecol. Evol.">
        <title>Megaphylogeny resolves global patterns of mushroom evolution.</title>
        <authorList>
            <person name="Varga T."/>
            <person name="Krizsan K."/>
            <person name="Foldi C."/>
            <person name="Dima B."/>
            <person name="Sanchez-Garcia M."/>
            <person name="Sanchez-Ramirez S."/>
            <person name="Szollosi G.J."/>
            <person name="Szarkandi J.G."/>
            <person name="Papp V."/>
            <person name="Albert L."/>
            <person name="Andreopoulos W."/>
            <person name="Angelini C."/>
            <person name="Antonin V."/>
            <person name="Barry K.W."/>
            <person name="Bougher N.L."/>
            <person name="Buchanan P."/>
            <person name="Buyck B."/>
            <person name="Bense V."/>
            <person name="Catcheside P."/>
            <person name="Chovatia M."/>
            <person name="Cooper J."/>
            <person name="Damon W."/>
            <person name="Desjardin D."/>
            <person name="Finy P."/>
            <person name="Geml J."/>
            <person name="Haridas S."/>
            <person name="Hughes K."/>
            <person name="Justo A."/>
            <person name="Karasinski D."/>
            <person name="Kautmanova I."/>
            <person name="Kiss B."/>
            <person name="Kocsube S."/>
            <person name="Kotiranta H."/>
            <person name="LaButti K.M."/>
            <person name="Lechner B.E."/>
            <person name="Liimatainen K."/>
            <person name="Lipzen A."/>
            <person name="Lukacs Z."/>
            <person name="Mihaltcheva S."/>
            <person name="Morgado L.N."/>
            <person name="Niskanen T."/>
            <person name="Noordeloos M.E."/>
            <person name="Ohm R.A."/>
            <person name="Ortiz-Santana B."/>
            <person name="Ovrebo C."/>
            <person name="Racz N."/>
            <person name="Riley R."/>
            <person name="Savchenko A."/>
            <person name="Shiryaev A."/>
            <person name="Soop K."/>
            <person name="Spirin V."/>
            <person name="Szebenyi C."/>
            <person name="Tomsovsky M."/>
            <person name="Tulloss R.E."/>
            <person name="Uehling J."/>
            <person name="Grigoriev I.V."/>
            <person name="Vagvolgyi C."/>
            <person name="Papp T."/>
            <person name="Martin F.M."/>
            <person name="Miettinen O."/>
            <person name="Hibbett D.S."/>
            <person name="Nagy L.G."/>
        </authorList>
    </citation>
    <scope>NUCLEOTIDE SEQUENCE [LARGE SCALE GENOMIC DNA]</scope>
    <source>
        <strain evidence="8 9">CBS 166.37</strain>
    </source>
</reference>
<gene>
    <name evidence="8" type="ORF">BDQ12DRAFT_481797</name>
</gene>
<dbReference type="OrthoDB" id="2133758at2759"/>
<dbReference type="Proteomes" id="UP000308652">
    <property type="component" value="Unassembled WGS sequence"/>
</dbReference>
<dbReference type="Pfam" id="PF07947">
    <property type="entry name" value="YhhN"/>
    <property type="match status" value="1"/>
</dbReference>
<feature type="transmembrane region" description="Helical" evidence="6">
    <location>
        <begin position="109"/>
        <end position="130"/>
    </location>
</feature>
<protein>
    <submittedName>
        <fullName evidence="8">YhhN-like protein-domain-containing protein</fullName>
    </submittedName>
</protein>
<feature type="chain" id="PRO_5023002286" evidence="7">
    <location>
        <begin position="27"/>
        <end position="256"/>
    </location>
</feature>
<evidence type="ECO:0000313" key="8">
    <source>
        <dbReference type="EMBL" id="TFK40053.1"/>
    </source>
</evidence>
<accession>A0A5C3M5S7</accession>
<evidence type="ECO:0000256" key="2">
    <source>
        <dbReference type="ARBA" id="ARBA00007375"/>
    </source>
</evidence>
<dbReference type="PANTHER" id="PTHR31885">
    <property type="entry name" value="GH04784P"/>
    <property type="match status" value="1"/>
</dbReference>
<dbReference type="EMBL" id="ML213597">
    <property type="protein sequence ID" value="TFK40053.1"/>
    <property type="molecule type" value="Genomic_DNA"/>
</dbReference>
<evidence type="ECO:0000256" key="6">
    <source>
        <dbReference type="SAM" id="Phobius"/>
    </source>
</evidence>
<keyword evidence="3 6" id="KW-0812">Transmembrane</keyword>
<evidence type="ECO:0000256" key="3">
    <source>
        <dbReference type="ARBA" id="ARBA00022692"/>
    </source>
</evidence>
<proteinExistence type="inferred from homology"/>
<keyword evidence="4 6" id="KW-1133">Transmembrane helix</keyword>
<comment type="similarity">
    <text evidence="2">Belongs to the TMEM86 family.</text>
</comment>
<evidence type="ECO:0000256" key="1">
    <source>
        <dbReference type="ARBA" id="ARBA00004141"/>
    </source>
</evidence>
<feature type="signal peptide" evidence="7">
    <location>
        <begin position="1"/>
        <end position="26"/>
    </location>
</feature>
<dbReference type="STRING" id="68775.A0A5C3M5S7"/>
<feature type="transmembrane region" description="Helical" evidence="6">
    <location>
        <begin position="142"/>
        <end position="160"/>
    </location>
</feature>
<name>A0A5C3M5S7_9AGAR</name>
<dbReference type="PANTHER" id="PTHR31885:SF6">
    <property type="entry name" value="GH04784P"/>
    <property type="match status" value="1"/>
</dbReference>
<dbReference type="GO" id="GO:0016020">
    <property type="term" value="C:membrane"/>
    <property type="evidence" value="ECO:0007669"/>
    <property type="project" value="UniProtKB-SubCell"/>
</dbReference>
<dbReference type="InterPro" id="IPR012506">
    <property type="entry name" value="TMEM86B-like"/>
</dbReference>
<evidence type="ECO:0000256" key="7">
    <source>
        <dbReference type="SAM" id="SignalP"/>
    </source>
</evidence>
<feature type="transmembrane region" description="Helical" evidence="6">
    <location>
        <begin position="36"/>
        <end position="58"/>
    </location>
</feature>
<feature type="transmembrane region" description="Helical" evidence="6">
    <location>
        <begin position="180"/>
        <end position="199"/>
    </location>
</feature>
<keyword evidence="5 6" id="KW-0472">Membrane</keyword>
<evidence type="ECO:0000256" key="5">
    <source>
        <dbReference type="ARBA" id="ARBA00023136"/>
    </source>
</evidence>
<dbReference type="AlphaFoldDB" id="A0A5C3M5S7"/>
<evidence type="ECO:0000313" key="9">
    <source>
        <dbReference type="Proteomes" id="UP000308652"/>
    </source>
</evidence>
<comment type="subcellular location">
    <subcellularLocation>
        <location evidence="1">Membrane</location>
        <topology evidence="1">Multi-pass membrane protein</topology>
    </subcellularLocation>
</comment>
<dbReference type="GO" id="GO:0016787">
    <property type="term" value="F:hydrolase activity"/>
    <property type="evidence" value="ECO:0007669"/>
    <property type="project" value="TreeGrafter"/>
</dbReference>
<keyword evidence="9" id="KW-1185">Reference proteome</keyword>
<sequence>MALSLPPTLYLLLLTASLSLLTLSEARSFYAGSAGFKVLASLSFLGGGLALASSKFTIWTWDAWTAENRYPITLITGLAFGLVGDVLLIPSKQSYFERAISKSEGDSLWFKAGTLSFALTHISYIVAFLSTASWEAFRLPDFALSLAFCLGLTHWLGFLGGKPKAGAMSVPDDMKFLVRAYVSIIVTMVSVATATDDGWQRTVGAWMFMVSDLFVAMDTFGPRKAFSKTKVRPGWKARSVGWLAYFWAQMLLAGCI</sequence>
<evidence type="ECO:0000256" key="4">
    <source>
        <dbReference type="ARBA" id="ARBA00022989"/>
    </source>
</evidence>
<keyword evidence="7" id="KW-0732">Signal</keyword>